<gene>
    <name evidence="3" type="ORF">CLV56_1397</name>
</gene>
<name>A0A0B2BJT4_9ACTN</name>
<proteinExistence type="predicted"/>
<evidence type="ECO:0000313" key="4">
    <source>
        <dbReference type="Proteomes" id="UP000230842"/>
    </source>
</evidence>
<dbReference type="Proteomes" id="UP000230842">
    <property type="component" value="Unassembled WGS sequence"/>
</dbReference>
<evidence type="ECO:0000259" key="1">
    <source>
        <dbReference type="Pfam" id="PF13173"/>
    </source>
</evidence>
<accession>A0A0B2BJT4</accession>
<dbReference type="PANTHER" id="PTHR43566">
    <property type="entry name" value="CONSERVED PROTEIN"/>
    <property type="match status" value="1"/>
</dbReference>
<dbReference type="InterPro" id="IPR025420">
    <property type="entry name" value="DUF4143"/>
</dbReference>
<keyword evidence="4" id="KW-1185">Reference proteome</keyword>
<feature type="domain" description="DUF4143" evidence="2">
    <location>
        <begin position="198"/>
        <end position="360"/>
    </location>
</feature>
<feature type="domain" description="AAA" evidence="1">
    <location>
        <begin position="22"/>
        <end position="132"/>
    </location>
</feature>
<dbReference type="Pfam" id="PF13635">
    <property type="entry name" value="DUF4143"/>
    <property type="match status" value="1"/>
</dbReference>
<protein>
    <recommendedName>
        <fullName evidence="5">ATP-binding protein</fullName>
    </recommendedName>
</protein>
<sequence>MHDYRTRVADGDLADRMRWAGAVLIEGPKACGKTATAERVAATTFQMDTDMGAQALVQTAPEVLLGAHAPVLFDEWQITPSLWNLVRREVDNHRARGRFILTGSATPDDDAARHTGAGRFSRLEMRPMSLFEGGVSNGQVSLRGLFDGDFAPTLDPGVTVPELVERMVVGGWPDLLDAPVREAQRWMSDYLRTVVEIDLPRLGVRRDPESLMRMLRSLGRGVGTGLTAKAVASDVGGPDGPARQETVARYLDALRRLMLTEDVPAWAPHMRATTPLRKAATRFMADPSLGIASLGAGPTQLLRDLNAAGFHFEGLVARDLRVYGQPLGGRLWHWRDNNGHEVDFVITLDDGRWGALEVKMNPEAVDSAADSLLRFVQKVDTSKVGLPEFMGVVTTRSSAIRRRDGILVLPVAALGP</sequence>
<dbReference type="RefSeq" id="WP_039350284.1">
    <property type="nucleotide sequence ID" value="NZ_PGEZ01000001.1"/>
</dbReference>
<evidence type="ECO:0000259" key="2">
    <source>
        <dbReference type="Pfam" id="PF13635"/>
    </source>
</evidence>
<reference evidence="3 4" key="1">
    <citation type="submission" date="2017-11" db="EMBL/GenBank/DDBJ databases">
        <title>Genomic Encyclopedia of Archaeal and Bacterial Type Strains, Phase II (KMG-II): From Individual Species to Whole Genera.</title>
        <authorList>
            <person name="Goeker M."/>
        </authorList>
    </citation>
    <scope>NUCLEOTIDE SEQUENCE [LARGE SCALE GENOMIC DNA]</scope>
    <source>
        <strain evidence="3 4">DSM 27763</strain>
    </source>
</reference>
<dbReference type="EMBL" id="PGEZ01000001">
    <property type="protein sequence ID" value="PJJ57174.1"/>
    <property type="molecule type" value="Genomic_DNA"/>
</dbReference>
<dbReference type="OrthoDB" id="128089at2"/>
<dbReference type="SUPFAM" id="SSF52540">
    <property type="entry name" value="P-loop containing nucleoside triphosphate hydrolases"/>
    <property type="match status" value="1"/>
</dbReference>
<dbReference type="InterPro" id="IPR027417">
    <property type="entry name" value="P-loop_NTPase"/>
</dbReference>
<dbReference type="InterPro" id="IPR041682">
    <property type="entry name" value="AAA_14"/>
</dbReference>
<dbReference type="PANTHER" id="PTHR43566:SF2">
    <property type="entry name" value="DUF4143 DOMAIN-CONTAINING PROTEIN"/>
    <property type="match status" value="1"/>
</dbReference>
<dbReference type="AlphaFoldDB" id="A0A0B2BJT4"/>
<evidence type="ECO:0008006" key="5">
    <source>
        <dbReference type="Google" id="ProtNLM"/>
    </source>
</evidence>
<dbReference type="Pfam" id="PF13173">
    <property type="entry name" value="AAA_14"/>
    <property type="match status" value="1"/>
</dbReference>
<evidence type="ECO:0000313" key="3">
    <source>
        <dbReference type="EMBL" id="PJJ57174.1"/>
    </source>
</evidence>
<organism evidence="3 4">
    <name type="scientific">Mumia flava</name>
    <dbReference type="NCBI Taxonomy" id="1348852"/>
    <lineage>
        <taxon>Bacteria</taxon>
        <taxon>Bacillati</taxon>
        <taxon>Actinomycetota</taxon>
        <taxon>Actinomycetes</taxon>
        <taxon>Propionibacteriales</taxon>
        <taxon>Nocardioidaceae</taxon>
        <taxon>Mumia</taxon>
    </lineage>
</organism>
<comment type="caution">
    <text evidence="3">The sequence shown here is derived from an EMBL/GenBank/DDBJ whole genome shotgun (WGS) entry which is preliminary data.</text>
</comment>